<reference evidence="2 3" key="1">
    <citation type="submission" date="2019-06" db="EMBL/GenBank/DDBJ databases">
        <title>Sequencing the genomes of 1000 actinobacteria strains.</title>
        <authorList>
            <person name="Klenk H.-P."/>
        </authorList>
    </citation>
    <scope>NUCLEOTIDE SEQUENCE [LARGE SCALE GENOMIC DNA]</scope>
    <source>
        <strain evidence="2 3">DSM 45015</strain>
    </source>
</reference>
<keyword evidence="3" id="KW-1185">Reference proteome</keyword>
<dbReference type="InterPro" id="IPR000551">
    <property type="entry name" value="MerR-type_HTH_dom"/>
</dbReference>
<dbReference type="Gene3D" id="1.10.1660.10">
    <property type="match status" value="1"/>
</dbReference>
<name>A0A543NAB1_9ACTN</name>
<dbReference type="RefSeq" id="WP_246062463.1">
    <property type="nucleotide sequence ID" value="NZ_VFQC01000002.1"/>
</dbReference>
<comment type="caution">
    <text evidence="2">The sequence shown here is derived from an EMBL/GenBank/DDBJ whole genome shotgun (WGS) entry which is preliminary data.</text>
</comment>
<evidence type="ECO:0000313" key="3">
    <source>
        <dbReference type="Proteomes" id="UP000317422"/>
    </source>
</evidence>
<sequence length="72" mass="7830">MTIPENWPTTLLRPGDVAEAFGVTTSTVNTWVREGRLSPALVTPGGHRRFLPQDVHTLMATIHHQDQGGGQA</sequence>
<proteinExistence type="predicted"/>
<accession>A0A543NAB1</accession>
<dbReference type="InterPro" id="IPR009061">
    <property type="entry name" value="DNA-bd_dom_put_sf"/>
</dbReference>
<dbReference type="SUPFAM" id="SSF46955">
    <property type="entry name" value="Putative DNA-binding domain"/>
    <property type="match status" value="1"/>
</dbReference>
<dbReference type="Proteomes" id="UP000317422">
    <property type="component" value="Unassembled WGS sequence"/>
</dbReference>
<gene>
    <name evidence="2" type="ORF">FHX37_4127</name>
</gene>
<dbReference type="GO" id="GO:0006355">
    <property type="term" value="P:regulation of DNA-templated transcription"/>
    <property type="evidence" value="ECO:0007669"/>
    <property type="project" value="InterPro"/>
</dbReference>
<dbReference type="CDD" id="cd04762">
    <property type="entry name" value="HTH_MerR-trunc"/>
    <property type="match status" value="1"/>
</dbReference>
<evidence type="ECO:0000259" key="1">
    <source>
        <dbReference type="Pfam" id="PF13411"/>
    </source>
</evidence>
<evidence type="ECO:0000313" key="2">
    <source>
        <dbReference type="EMBL" id="TQN28763.1"/>
    </source>
</evidence>
<dbReference type="GO" id="GO:0003677">
    <property type="term" value="F:DNA binding"/>
    <property type="evidence" value="ECO:0007669"/>
    <property type="project" value="InterPro"/>
</dbReference>
<dbReference type="Pfam" id="PF13411">
    <property type="entry name" value="MerR_1"/>
    <property type="match status" value="1"/>
</dbReference>
<feature type="domain" description="HTH merR-type" evidence="1">
    <location>
        <begin position="13"/>
        <end position="68"/>
    </location>
</feature>
<protein>
    <submittedName>
        <fullName evidence="2">Excisionase family DNA binding protein</fullName>
    </submittedName>
</protein>
<dbReference type="AlphaFoldDB" id="A0A543NAB1"/>
<dbReference type="EMBL" id="VFQC01000002">
    <property type="protein sequence ID" value="TQN28763.1"/>
    <property type="molecule type" value="Genomic_DNA"/>
</dbReference>
<organism evidence="2 3">
    <name type="scientific">Haloactinospora alba</name>
    <dbReference type="NCBI Taxonomy" id="405555"/>
    <lineage>
        <taxon>Bacteria</taxon>
        <taxon>Bacillati</taxon>
        <taxon>Actinomycetota</taxon>
        <taxon>Actinomycetes</taxon>
        <taxon>Streptosporangiales</taxon>
        <taxon>Nocardiopsidaceae</taxon>
        <taxon>Haloactinospora</taxon>
    </lineage>
</organism>